<dbReference type="InterPro" id="IPR009810">
    <property type="entry name" value="Nodulin_late_dom"/>
</dbReference>
<reference evidence="4" key="5">
    <citation type="journal article" date="2018" name="Nat. Plants">
        <title>Whole-genome landscape of Medicago truncatula symbiotic genes.</title>
        <authorList>
            <person name="Pecrix Y."/>
            <person name="Gamas P."/>
            <person name="Carrere S."/>
        </authorList>
    </citation>
    <scope>NUCLEOTIDE SEQUENCE</scope>
    <source>
        <tissue evidence="4">Leaves</tissue>
    </source>
</reference>
<dbReference type="Pfam" id="PF07127">
    <property type="entry name" value="Nodulin_late"/>
    <property type="match status" value="1"/>
</dbReference>
<evidence type="ECO:0000313" key="4">
    <source>
        <dbReference type="EMBL" id="RHN62347.1"/>
    </source>
</evidence>
<reference evidence="3 6" key="2">
    <citation type="journal article" date="2014" name="BMC Genomics">
        <title>An improved genome release (version Mt4.0) for the model legume Medicago truncatula.</title>
        <authorList>
            <person name="Tang H."/>
            <person name="Krishnakumar V."/>
            <person name="Bidwell S."/>
            <person name="Rosen B."/>
            <person name="Chan A."/>
            <person name="Zhou S."/>
            <person name="Gentzbittel L."/>
            <person name="Childs K.L."/>
            <person name="Yandell M."/>
            <person name="Gundlach H."/>
            <person name="Mayer K.F."/>
            <person name="Schwartz D.C."/>
            <person name="Town C.D."/>
        </authorList>
    </citation>
    <scope>GENOME REANNOTATION</scope>
    <source>
        <strain evidence="3">A17</strain>
        <strain evidence="5 6">cv. Jemalong A17</strain>
    </source>
</reference>
<keyword evidence="1" id="KW-1133">Transmembrane helix</keyword>
<protein>
    <submittedName>
        <fullName evidence="3 4">Late nodulin</fullName>
    </submittedName>
</protein>
<dbReference type="Gramene" id="rna24910">
    <property type="protein sequence ID" value="RHN62347.1"/>
    <property type="gene ID" value="gene24910"/>
</dbReference>
<dbReference type="EMBL" id="PSQE01000004">
    <property type="protein sequence ID" value="RHN62347.1"/>
    <property type="molecule type" value="Genomic_DNA"/>
</dbReference>
<dbReference type="Proteomes" id="UP000002051">
    <property type="component" value="Chromosome 4"/>
</dbReference>
<feature type="domain" description="Late nodulin" evidence="2">
    <location>
        <begin position="1"/>
        <end position="69"/>
    </location>
</feature>
<organism evidence="3 6">
    <name type="scientific">Medicago truncatula</name>
    <name type="common">Barrel medic</name>
    <name type="synonym">Medicago tribuloides</name>
    <dbReference type="NCBI Taxonomy" id="3880"/>
    <lineage>
        <taxon>Eukaryota</taxon>
        <taxon>Viridiplantae</taxon>
        <taxon>Streptophyta</taxon>
        <taxon>Embryophyta</taxon>
        <taxon>Tracheophyta</taxon>
        <taxon>Spermatophyta</taxon>
        <taxon>Magnoliopsida</taxon>
        <taxon>eudicotyledons</taxon>
        <taxon>Gunneridae</taxon>
        <taxon>Pentapetalae</taxon>
        <taxon>rosids</taxon>
        <taxon>fabids</taxon>
        <taxon>Fabales</taxon>
        <taxon>Fabaceae</taxon>
        <taxon>Papilionoideae</taxon>
        <taxon>50 kb inversion clade</taxon>
        <taxon>NPAAA clade</taxon>
        <taxon>Hologalegina</taxon>
        <taxon>IRL clade</taxon>
        <taxon>Trifolieae</taxon>
        <taxon>Medicago</taxon>
    </lineage>
</organism>
<evidence type="ECO:0000313" key="5">
    <source>
        <dbReference type="EnsemblPlants" id="KEH30973"/>
    </source>
</evidence>
<reference evidence="7" key="4">
    <citation type="journal article" date="2018" name="Nat. Plants">
        <title>Whole-genome landscape of Medicago truncatula symbiotic genes.</title>
        <authorList>
            <person name="Pecrix Y."/>
            <person name="Staton S.E."/>
            <person name="Sallet E."/>
            <person name="Lelandais-Briere C."/>
            <person name="Moreau S."/>
            <person name="Carrere S."/>
            <person name="Blein T."/>
            <person name="Jardinaud M.F."/>
            <person name="Latrasse D."/>
            <person name="Zouine M."/>
            <person name="Zahm M."/>
            <person name="Kreplak J."/>
            <person name="Mayjonade B."/>
            <person name="Satge C."/>
            <person name="Perez M."/>
            <person name="Cauet S."/>
            <person name="Marande W."/>
            <person name="Chantry-Darmon C."/>
            <person name="Lopez-Roques C."/>
            <person name="Bouchez O."/>
            <person name="Berard A."/>
            <person name="Debelle F."/>
            <person name="Munos S."/>
            <person name="Bendahmane A."/>
            <person name="Berges H."/>
            <person name="Niebel A."/>
            <person name="Buitink J."/>
            <person name="Frugier F."/>
            <person name="Benhamed M."/>
            <person name="Crespi M."/>
            <person name="Gouzy J."/>
            <person name="Gamas P."/>
        </authorList>
    </citation>
    <scope>NUCLEOTIDE SEQUENCE [LARGE SCALE GENOMIC DNA]</scope>
    <source>
        <strain evidence="7">cv. Jemalong A17</strain>
    </source>
</reference>
<evidence type="ECO:0000259" key="2">
    <source>
        <dbReference type="Pfam" id="PF07127"/>
    </source>
</evidence>
<proteinExistence type="predicted"/>
<evidence type="ECO:0000313" key="7">
    <source>
        <dbReference type="Proteomes" id="UP000265566"/>
    </source>
</evidence>
<keyword evidence="6" id="KW-1185">Reference proteome</keyword>
<feature type="transmembrane region" description="Helical" evidence="1">
    <location>
        <begin position="7"/>
        <end position="26"/>
    </location>
</feature>
<sequence length="71" mass="8312">MGETLKFVYTMSIFLSLFLVVTSIVGEEWNSHSWNSEFYLKKSCSSDFDCPRTMCIKLSLARCFNDFCHCY</sequence>
<dbReference type="AlphaFoldDB" id="A0A072UPM6"/>
<accession>A0A072UPM6</accession>
<evidence type="ECO:0000256" key="1">
    <source>
        <dbReference type="SAM" id="Phobius"/>
    </source>
</evidence>
<gene>
    <name evidence="3" type="ordered locus">MTR_4g088255</name>
    <name evidence="4" type="ORF">MtrunA17_Chr4g0046441</name>
</gene>
<dbReference type="Proteomes" id="UP000265566">
    <property type="component" value="Chromosome 4"/>
</dbReference>
<reference evidence="3 6" key="1">
    <citation type="journal article" date="2011" name="Nature">
        <title>The Medicago genome provides insight into the evolution of rhizobial symbioses.</title>
        <authorList>
            <person name="Young N.D."/>
            <person name="Debelle F."/>
            <person name="Oldroyd G.E."/>
            <person name="Geurts R."/>
            <person name="Cannon S.B."/>
            <person name="Udvardi M.K."/>
            <person name="Benedito V.A."/>
            <person name="Mayer K.F."/>
            <person name="Gouzy J."/>
            <person name="Schoof H."/>
            <person name="Van de Peer Y."/>
            <person name="Proost S."/>
            <person name="Cook D.R."/>
            <person name="Meyers B.C."/>
            <person name="Spannagl M."/>
            <person name="Cheung F."/>
            <person name="De Mita S."/>
            <person name="Krishnakumar V."/>
            <person name="Gundlach H."/>
            <person name="Zhou S."/>
            <person name="Mudge J."/>
            <person name="Bharti A.K."/>
            <person name="Murray J.D."/>
            <person name="Naoumkina M.A."/>
            <person name="Rosen B."/>
            <person name="Silverstein K.A."/>
            <person name="Tang H."/>
            <person name="Rombauts S."/>
            <person name="Zhao P.X."/>
            <person name="Zhou P."/>
            <person name="Barbe V."/>
            <person name="Bardou P."/>
            <person name="Bechner M."/>
            <person name="Bellec A."/>
            <person name="Berger A."/>
            <person name="Berges H."/>
            <person name="Bidwell S."/>
            <person name="Bisseling T."/>
            <person name="Choisne N."/>
            <person name="Couloux A."/>
            <person name="Denny R."/>
            <person name="Deshpande S."/>
            <person name="Dai X."/>
            <person name="Doyle J.J."/>
            <person name="Dudez A.M."/>
            <person name="Farmer A.D."/>
            <person name="Fouteau S."/>
            <person name="Franken C."/>
            <person name="Gibelin C."/>
            <person name="Gish J."/>
            <person name="Goldstein S."/>
            <person name="Gonzalez A.J."/>
            <person name="Green P.J."/>
            <person name="Hallab A."/>
            <person name="Hartog M."/>
            <person name="Hua A."/>
            <person name="Humphray S.J."/>
            <person name="Jeong D.H."/>
            <person name="Jing Y."/>
            <person name="Jocker A."/>
            <person name="Kenton S.M."/>
            <person name="Kim D.J."/>
            <person name="Klee K."/>
            <person name="Lai H."/>
            <person name="Lang C."/>
            <person name="Lin S."/>
            <person name="Macmil S.L."/>
            <person name="Magdelenat G."/>
            <person name="Matthews L."/>
            <person name="McCorrison J."/>
            <person name="Monaghan E.L."/>
            <person name="Mun J.H."/>
            <person name="Najar F.Z."/>
            <person name="Nicholson C."/>
            <person name="Noirot C."/>
            <person name="O'Bleness M."/>
            <person name="Paule C.R."/>
            <person name="Poulain J."/>
            <person name="Prion F."/>
            <person name="Qin B."/>
            <person name="Qu C."/>
            <person name="Retzel E.F."/>
            <person name="Riddle C."/>
            <person name="Sallet E."/>
            <person name="Samain S."/>
            <person name="Samson N."/>
            <person name="Sanders I."/>
            <person name="Saurat O."/>
            <person name="Scarpelli C."/>
            <person name="Schiex T."/>
            <person name="Segurens B."/>
            <person name="Severin A.J."/>
            <person name="Sherrier D.J."/>
            <person name="Shi R."/>
            <person name="Sims S."/>
            <person name="Singer S.R."/>
            <person name="Sinharoy S."/>
            <person name="Sterck L."/>
            <person name="Viollet A."/>
            <person name="Wang B.B."/>
            <person name="Wang K."/>
            <person name="Wang M."/>
            <person name="Wang X."/>
            <person name="Warfsmann J."/>
            <person name="Weissenbach J."/>
            <person name="White D.D."/>
            <person name="White J.D."/>
            <person name="Wiley G.B."/>
            <person name="Wincker P."/>
            <person name="Xing Y."/>
            <person name="Yang L."/>
            <person name="Yao Z."/>
            <person name="Ying F."/>
            <person name="Zhai J."/>
            <person name="Zhou L."/>
            <person name="Zuber A."/>
            <person name="Denarie J."/>
            <person name="Dixon R.A."/>
            <person name="May G.D."/>
            <person name="Schwartz D.C."/>
            <person name="Rogers J."/>
            <person name="Quetier F."/>
            <person name="Town C.D."/>
            <person name="Roe B.A."/>
        </authorList>
    </citation>
    <scope>NUCLEOTIDE SEQUENCE [LARGE SCALE GENOMIC DNA]</scope>
    <source>
        <strain evidence="3">A17</strain>
        <strain evidence="5 6">cv. Jemalong A17</strain>
    </source>
</reference>
<keyword evidence="1" id="KW-0472">Membrane</keyword>
<name>A0A072UPM6_MEDTR</name>
<evidence type="ECO:0000313" key="3">
    <source>
        <dbReference type="EMBL" id="KEH30973.1"/>
    </source>
</evidence>
<dbReference type="EnsemblPlants" id="KEH30973">
    <property type="protein sequence ID" value="KEH30973"/>
    <property type="gene ID" value="MTR_4g088255"/>
</dbReference>
<evidence type="ECO:0000313" key="6">
    <source>
        <dbReference type="Proteomes" id="UP000002051"/>
    </source>
</evidence>
<keyword evidence="1" id="KW-0812">Transmembrane</keyword>
<reference evidence="5" key="3">
    <citation type="submission" date="2015-04" db="UniProtKB">
        <authorList>
            <consortium name="EnsemblPlants"/>
        </authorList>
    </citation>
    <scope>IDENTIFICATION</scope>
    <source>
        <strain evidence="5">cv. Jemalong A17</strain>
    </source>
</reference>
<dbReference type="HOGENOM" id="CLU_181053_0_5_1"/>
<dbReference type="EMBL" id="CM001220">
    <property type="protein sequence ID" value="KEH30973.1"/>
    <property type="molecule type" value="Genomic_DNA"/>
</dbReference>
<dbReference type="GO" id="GO:0046872">
    <property type="term" value="F:metal ion binding"/>
    <property type="evidence" value="ECO:0007669"/>
    <property type="project" value="InterPro"/>
</dbReference>